<feature type="transmembrane region" description="Helical" evidence="2">
    <location>
        <begin position="77"/>
        <end position="94"/>
    </location>
</feature>
<accession>A0ABS7DG61</accession>
<comment type="caution">
    <text evidence="3">The sequence shown here is derived from an EMBL/GenBank/DDBJ whole genome shotgun (WGS) entry which is preliminary data.</text>
</comment>
<evidence type="ECO:0000256" key="2">
    <source>
        <dbReference type="SAM" id="Phobius"/>
    </source>
</evidence>
<name>A0ABS7DG61_9GAMM</name>
<feature type="region of interest" description="Disordered" evidence="1">
    <location>
        <begin position="182"/>
        <end position="212"/>
    </location>
</feature>
<proteinExistence type="predicted"/>
<sequence>MNPQLVQFLVACKAQLDYYESLEKSYFNAKQSWIGWCFSSLVYIFLIAPPCACLIGYLSKLVFVGDYIIGVIGQQNYVYVLVVLSAVLIGIYRYKKRQYDNSTVNSVKKIFSSPEYYSFYQQVSSVLGEKYCTAHACGKFLEYISSGRCADLMMAKNIYEQELAQERLEQTIRERISADLATEQREQREQAEREAEEQMRQNEYQRQLNMNR</sequence>
<keyword evidence="2" id="KW-1133">Transmembrane helix</keyword>
<feature type="transmembrane region" description="Helical" evidence="2">
    <location>
        <begin position="33"/>
        <end position="57"/>
    </location>
</feature>
<organism evidence="3 4">
    <name type="scientific">Succinivibrio faecicola</name>
    <dbReference type="NCBI Taxonomy" id="2820300"/>
    <lineage>
        <taxon>Bacteria</taxon>
        <taxon>Pseudomonadati</taxon>
        <taxon>Pseudomonadota</taxon>
        <taxon>Gammaproteobacteria</taxon>
        <taxon>Aeromonadales</taxon>
        <taxon>Succinivibrionaceae</taxon>
        <taxon>Succinivibrio</taxon>
    </lineage>
</organism>
<dbReference type="RefSeq" id="WP_219937480.1">
    <property type="nucleotide sequence ID" value="NZ_JAGFNY010000013.1"/>
</dbReference>
<evidence type="ECO:0000313" key="3">
    <source>
        <dbReference type="EMBL" id="MBW7570258.1"/>
    </source>
</evidence>
<gene>
    <name evidence="3" type="ORF">J5V48_05045</name>
</gene>
<protein>
    <submittedName>
        <fullName evidence="3">Uncharacterized protein</fullName>
    </submittedName>
</protein>
<dbReference type="EMBL" id="JAGFNY010000013">
    <property type="protein sequence ID" value="MBW7570258.1"/>
    <property type="molecule type" value="Genomic_DNA"/>
</dbReference>
<keyword evidence="2" id="KW-0812">Transmembrane</keyword>
<reference evidence="3 4" key="1">
    <citation type="submission" date="2021-03" db="EMBL/GenBank/DDBJ databases">
        <title>Succinivibrio sp. nov. isolated from feces of cow.</title>
        <authorList>
            <person name="Choi J.-Y."/>
        </authorList>
    </citation>
    <scope>NUCLEOTIDE SEQUENCE [LARGE SCALE GENOMIC DNA]</scope>
    <source>
        <strain evidence="3 4">AGMB01872</strain>
    </source>
</reference>
<evidence type="ECO:0000256" key="1">
    <source>
        <dbReference type="SAM" id="MobiDB-lite"/>
    </source>
</evidence>
<keyword evidence="4" id="KW-1185">Reference proteome</keyword>
<dbReference type="Proteomes" id="UP000731465">
    <property type="component" value="Unassembled WGS sequence"/>
</dbReference>
<evidence type="ECO:0000313" key="4">
    <source>
        <dbReference type="Proteomes" id="UP000731465"/>
    </source>
</evidence>
<feature type="compositionally biased region" description="Basic and acidic residues" evidence="1">
    <location>
        <begin position="182"/>
        <end position="200"/>
    </location>
</feature>
<keyword evidence="2" id="KW-0472">Membrane</keyword>